<name>A0A5J4V1L3_9EUKA</name>
<sequence length="105" mass="12117">MALRLSQDLRLEYHRFRTLRIPRTLDTQDTMIITPICTDNLINHTIVASTNAKQILYVSYDSFLKTSNQKELQIVSRCTEFLSQNSILLLSARSLLCGNAFSFFQ</sequence>
<dbReference type="AlphaFoldDB" id="A0A5J4V1L3"/>
<proteinExistence type="predicted"/>
<protein>
    <submittedName>
        <fullName evidence="1">Uncharacterized protein</fullName>
    </submittedName>
</protein>
<evidence type="ECO:0000313" key="2">
    <source>
        <dbReference type="Proteomes" id="UP000324800"/>
    </source>
</evidence>
<dbReference type="Proteomes" id="UP000324800">
    <property type="component" value="Unassembled WGS sequence"/>
</dbReference>
<accession>A0A5J4V1L3</accession>
<gene>
    <name evidence="1" type="ORF">EZS28_028221</name>
</gene>
<dbReference type="EMBL" id="SNRW01010660">
    <property type="protein sequence ID" value="KAA6376252.1"/>
    <property type="molecule type" value="Genomic_DNA"/>
</dbReference>
<organism evidence="1 2">
    <name type="scientific">Streblomastix strix</name>
    <dbReference type="NCBI Taxonomy" id="222440"/>
    <lineage>
        <taxon>Eukaryota</taxon>
        <taxon>Metamonada</taxon>
        <taxon>Preaxostyla</taxon>
        <taxon>Oxymonadida</taxon>
        <taxon>Streblomastigidae</taxon>
        <taxon>Streblomastix</taxon>
    </lineage>
</organism>
<comment type="caution">
    <text evidence="1">The sequence shown here is derived from an EMBL/GenBank/DDBJ whole genome shotgun (WGS) entry which is preliminary data.</text>
</comment>
<reference evidence="1 2" key="1">
    <citation type="submission" date="2019-03" db="EMBL/GenBank/DDBJ databases">
        <title>Single cell metagenomics reveals metabolic interactions within the superorganism composed of flagellate Streblomastix strix and complex community of Bacteroidetes bacteria on its surface.</title>
        <authorList>
            <person name="Treitli S.C."/>
            <person name="Kolisko M."/>
            <person name="Husnik F."/>
            <person name="Keeling P."/>
            <person name="Hampl V."/>
        </authorList>
    </citation>
    <scope>NUCLEOTIDE SEQUENCE [LARGE SCALE GENOMIC DNA]</scope>
    <source>
        <strain evidence="1">ST1C</strain>
    </source>
</reference>
<evidence type="ECO:0000313" key="1">
    <source>
        <dbReference type="EMBL" id="KAA6376252.1"/>
    </source>
</evidence>